<dbReference type="AlphaFoldDB" id="A0AAP0HT29"/>
<comment type="caution">
    <text evidence="2">The sequence shown here is derived from an EMBL/GenBank/DDBJ whole genome shotgun (WGS) entry which is preliminary data.</text>
</comment>
<name>A0AAP0HT29_9MAGN</name>
<dbReference type="Proteomes" id="UP001417504">
    <property type="component" value="Unassembled WGS sequence"/>
</dbReference>
<keyword evidence="3" id="KW-1185">Reference proteome</keyword>
<keyword evidence="1" id="KW-0732">Signal</keyword>
<gene>
    <name evidence="2" type="ORF">Sjap_021704</name>
</gene>
<sequence>MAYYFKTSSLFLVALLLTGLLISASEAALANHASHNKIAQTRRLLISASEAALANHASHNKIAQTRNGEITLVVAGAPGRKLLQTLSPETELKAARVMNNVKNFFVNAGNKIADVATGAWNGVKNFAKSLWPF</sequence>
<evidence type="ECO:0000313" key="3">
    <source>
        <dbReference type="Proteomes" id="UP001417504"/>
    </source>
</evidence>
<organism evidence="2 3">
    <name type="scientific">Stephania japonica</name>
    <dbReference type="NCBI Taxonomy" id="461633"/>
    <lineage>
        <taxon>Eukaryota</taxon>
        <taxon>Viridiplantae</taxon>
        <taxon>Streptophyta</taxon>
        <taxon>Embryophyta</taxon>
        <taxon>Tracheophyta</taxon>
        <taxon>Spermatophyta</taxon>
        <taxon>Magnoliopsida</taxon>
        <taxon>Ranunculales</taxon>
        <taxon>Menispermaceae</taxon>
        <taxon>Menispermoideae</taxon>
        <taxon>Cissampelideae</taxon>
        <taxon>Stephania</taxon>
    </lineage>
</organism>
<proteinExistence type="predicted"/>
<protein>
    <submittedName>
        <fullName evidence="2">Uncharacterized protein</fullName>
    </submittedName>
</protein>
<feature type="chain" id="PRO_5042955701" evidence="1">
    <location>
        <begin position="28"/>
        <end position="133"/>
    </location>
</feature>
<evidence type="ECO:0000256" key="1">
    <source>
        <dbReference type="SAM" id="SignalP"/>
    </source>
</evidence>
<reference evidence="2 3" key="1">
    <citation type="submission" date="2024-01" db="EMBL/GenBank/DDBJ databases">
        <title>Genome assemblies of Stephania.</title>
        <authorList>
            <person name="Yang L."/>
        </authorList>
    </citation>
    <scope>NUCLEOTIDE SEQUENCE [LARGE SCALE GENOMIC DNA]</scope>
    <source>
        <strain evidence="2">QJT</strain>
        <tissue evidence="2">Leaf</tissue>
    </source>
</reference>
<accession>A0AAP0HT29</accession>
<dbReference type="EMBL" id="JBBNAE010000009">
    <property type="protein sequence ID" value="KAK9096207.1"/>
    <property type="molecule type" value="Genomic_DNA"/>
</dbReference>
<evidence type="ECO:0000313" key="2">
    <source>
        <dbReference type="EMBL" id="KAK9096207.1"/>
    </source>
</evidence>
<feature type="signal peptide" evidence="1">
    <location>
        <begin position="1"/>
        <end position="27"/>
    </location>
</feature>